<dbReference type="InterPro" id="IPR036390">
    <property type="entry name" value="WH_DNA-bd_sf"/>
</dbReference>
<dbReference type="SMART" id="SM00347">
    <property type="entry name" value="HTH_MARR"/>
    <property type="match status" value="1"/>
</dbReference>
<sequence length="174" mass="19107">MPTMPRRAPLDQPPEARAAMPVAPSTRRTADQPLSLGVLSDVLGYHVAQAAVTTVDMFERHIGQPYGLRKVEYSLLLLLLANGPLTPKRLGQALALSGPNLTLLLDRLQDRDLLRRERSATDGRSQNIVLTEAGRSLTQAAGEAAAPMERELDDRLSRAERLMLIELLRKVAGR</sequence>
<accession>A0A480AP14</accession>
<reference evidence="4" key="1">
    <citation type="submission" date="2019-03" db="EMBL/GenBank/DDBJ databases">
        <title>Aquabacterium pictum sp.nov., the first bacteriochlorophyll a-containing freshwater bacterium in the genus Aquabacterium of the class Betaproteobacteria.</title>
        <authorList>
            <person name="Hirose S."/>
            <person name="Tank M."/>
            <person name="Hara E."/>
            <person name="Tamaki H."/>
            <person name="Takaichi S."/>
            <person name="Haruta S."/>
            <person name="Hanada S."/>
        </authorList>
    </citation>
    <scope>NUCLEOTIDE SEQUENCE [LARGE SCALE GENOMIC DNA]</scope>
    <source>
        <strain evidence="4">W35</strain>
    </source>
</reference>
<organism evidence="3 4">
    <name type="scientific">Pseudaquabacterium pictum</name>
    <dbReference type="NCBI Taxonomy" id="2315236"/>
    <lineage>
        <taxon>Bacteria</taxon>
        <taxon>Pseudomonadati</taxon>
        <taxon>Pseudomonadota</taxon>
        <taxon>Betaproteobacteria</taxon>
        <taxon>Burkholderiales</taxon>
        <taxon>Sphaerotilaceae</taxon>
        <taxon>Pseudaquabacterium</taxon>
    </lineage>
</organism>
<dbReference type="PRINTS" id="PR00598">
    <property type="entry name" value="HTHMARR"/>
</dbReference>
<dbReference type="GO" id="GO:0006950">
    <property type="term" value="P:response to stress"/>
    <property type="evidence" value="ECO:0007669"/>
    <property type="project" value="TreeGrafter"/>
</dbReference>
<dbReference type="Proteomes" id="UP000301751">
    <property type="component" value="Unassembled WGS sequence"/>
</dbReference>
<comment type="caution">
    <text evidence="3">The sequence shown here is derived from an EMBL/GenBank/DDBJ whole genome shotgun (WGS) entry which is preliminary data.</text>
</comment>
<dbReference type="InterPro" id="IPR039422">
    <property type="entry name" value="MarR/SlyA-like"/>
</dbReference>
<dbReference type="PANTHER" id="PTHR33164">
    <property type="entry name" value="TRANSCRIPTIONAL REGULATOR, MARR FAMILY"/>
    <property type="match status" value="1"/>
</dbReference>
<proteinExistence type="predicted"/>
<dbReference type="InterPro" id="IPR036388">
    <property type="entry name" value="WH-like_DNA-bd_sf"/>
</dbReference>
<dbReference type="RefSeq" id="WP_228027069.1">
    <property type="nucleotide sequence ID" value="NZ_BJCL01000005.1"/>
</dbReference>
<evidence type="ECO:0000256" key="1">
    <source>
        <dbReference type="SAM" id="MobiDB-lite"/>
    </source>
</evidence>
<dbReference type="AlphaFoldDB" id="A0A480AP14"/>
<evidence type="ECO:0000313" key="3">
    <source>
        <dbReference type="EMBL" id="GCL63191.1"/>
    </source>
</evidence>
<feature type="region of interest" description="Disordered" evidence="1">
    <location>
        <begin position="1"/>
        <end position="29"/>
    </location>
</feature>
<dbReference type="SUPFAM" id="SSF46785">
    <property type="entry name" value="Winged helix' DNA-binding domain"/>
    <property type="match status" value="1"/>
</dbReference>
<protein>
    <recommendedName>
        <fullName evidence="2">HTH marR-type domain-containing protein</fullName>
    </recommendedName>
</protein>
<dbReference type="Pfam" id="PF12802">
    <property type="entry name" value="MarR_2"/>
    <property type="match status" value="1"/>
</dbReference>
<evidence type="ECO:0000259" key="2">
    <source>
        <dbReference type="PROSITE" id="PS50995"/>
    </source>
</evidence>
<gene>
    <name evidence="3" type="ORF">AQPW35_22720</name>
</gene>
<dbReference type="PROSITE" id="PS50995">
    <property type="entry name" value="HTH_MARR_2"/>
    <property type="match status" value="1"/>
</dbReference>
<name>A0A480AP14_9BURK</name>
<keyword evidence="4" id="KW-1185">Reference proteome</keyword>
<dbReference type="Gene3D" id="1.10.10.10">
    <property type="entry name" value="Winged helix-like DNA-binding domain superfamily/Winged helix DNA-binding domain"/>
    <property type="match status" value="1"/>
</dbReference>
<dbReference type="PANTHER" id="PTHR33164:SF43">
    <property type="entry name" value="HTH-TYPE TRANSCRIPTIONAL REPRESSOR YETL"/>
    <property type="match status" value="1"/>
</dbReference>
<dbReference type="EMBL" id="BJCL01000005">
    <property type="protein sequence ID" value="GCL63191.1"/>
    <property type="molecule type" value="Genomic_DNA"/>
</dbReference>
<evidence type="ECO:0000313" key="4">
    <source>
        <dbReference type="Proteomes" id="UP000301751"/>
    </source>
</evidence>
<dbReference type="GO" id="GO:0003700">
    <property type="term" value="F:DNA-binding transcription factor activity"/>
    <property type="evidence" value="ECO:0007669"/>
    <property type="project" value="InterPro"/>
</dbReference>
<dbReference type="InterPro" id="IPR000835">
    <property type="entry name" value="HTH_MarR-typ"/>
</dbReference>
<feature type="domain" description="HTH marR-type" evidence="2">
    <location>
        <begin position="40"/>
        <end position="173"/>
    </location>
</feature>